<comment type="function">
    <text evidence="4">Nitrate reductase is a key enzyme involved in the first step of nitrate assimilation in plants, fungi and bacteria.</text>
</comment>
<dbReference type="AlphaFoldDB" id="A0A7S0L9G1"/>
<evidence type="ECO:0008006" key="18">
    <source>
        <dbReference type="Google" id="ProtNLM"/>
    </source>
</evidence>
<dbReference type="PRINTS" id="PR00406">
    <property type="entry name" value="CYTB5RDTASE"/>
</dbReference>
<dbReference type="PROSITE" id="PS00191">
    <property type="entry name" value="CYTOCHROME_B5_1"/>
    <property type="match status" value="1"/>
</dbReference>
<dbReference type="GO" id="GO:0020037">
    <property type="term" value="F:heme binding"/>
    <property type="evidence" value="ECO:0007669"/>
    <property type="project" value="InterPro"/>
</dbReference>
<dbReference type="InterPro" id="IPR036374">
    <property type="entry name" value="OxRdtase_Mopterin-bd_sf"/>
</dbReference>
<dbReference type="Pfam" id="PF00970">
    <property type="entry name" value="FAD_binding_6"/>
    <property type="match status" value="1"/>
</dbReference>
<dbReference type="InterPro" id="IPR014756">
    <property type="entry name" value="Ig_E-set"/>
</dbReference>
<evidence type="ECO:0000256" key="1">
    <source>
        <dbReference type="ARBA" id="ARBA00001924"/>
    </source>
</evidence>
<keyword evidence="8" id="KW-0349">Heme</keyword>
<keyword evidence="10" id="KW-0479">Metal-binding</keyword>
<evidence type="ECO:0000259" key="16">
    <source>
        <dbReference type="PROSITE" id="PS51384"/>
    </source>
</evidence>
<organism evidence="17">
    <name type="scientific">Coccolithus braarudii</name>
    <dbReference type="NCBI Taxonomy" id="221442"/>
    <lineage>
        <taxon>Eukaryota</taxon>
        <taxon>Haptista</taxon>
        <taxon>Haptophyta</taxon>
        <taxon>Prymnesiophyceae</taxon>
        <taxon>Coccolithales</taxon>
        <taxon>Coccolithaceae</taxon>
        <taxon>Coccolithus</taxon>
    </lineage>
</organism>
<keyword evidence="13" id="KW-0408">Iron</keyword>
<comment type="subunit">
    <text evidence="6">Homodimer.</text>
</comment>
<dbReference type="GO" id="GO:0008482">
    <property type="term" value="F:sulfite oxidase activity"/>
    <property type="evidence" value="ECO:0007669"/>
    <property type="project" value="TreeGrafter"/>
</dbReference>
<evidence type="ECO:0000256" key="5">
    <source>
        <dbReference type="ARBA" id="ARBA00006253"/>
    </source>
</evidence>
<comment type="cofactor">
    <cofactor evidence="2">
        <name>heme</name>
        <dbReference type="ChEBI" id="CHEBI:30413"/>
    </cofactor>
</comment>
<evidence type="ECO:0000256" key="14">
    <source>
        <dbReference type="ARBA" id="ARBA00023063"/>
    </source>
</evidence>
<dbReference type="Gene3D" id="3.40.50.80">
    <property type="entry name" value="Nucleotide-binding domain of ferredoxin-NADP reductase (FNR) module"/>
    <property type="match status" value="1"/>
</dbReference>
<dbReference type="Gene3D" id="3.10.120.10">
    <property type="entry name" value="Cytochrome b5-like heme/steroid binding domain"/>
    <property type="match status" value="1"/>
</dbReference>
<dbReference type="SUPFAM" id="SSF63380">
    <property type="entry name" value="Riboflavin synthase domain-like"/>
    <property type="match status" value="1"/>
</dbReference>
<dbReference type="Gene3D" id="2.40.30.10">
    <property type="entry name" value="Translation factors"/>
    <property type="match status" value="1"/>
</dbReference>
<feature type="domain" description="Cytochrome b5 heme-binding" evidence="15">
    <location>
        <begin position="456"/>
        <end position="531"/>
    </location>
</feature>
<accession>A0A7S0L9G1</accession>
<dbReference type="CDD" id="cd06183">
    <property type="entry name" value="cyt_b5_reduct_like"/>
    <property type="match status" value="1"/>
</dbReference>
<evidence type="ECO:0000256" key="6">
    <source>
        <dbReference type="ARBA" id="ARBA00011738"/>
    </source>
</evidence>
<dbReference type="GO" id="GO:0006790">
    <property type="term" value="P:sulfur compound metabolic process"/>
    <property type="evidence" value="ECO:0007669"/>
    <property type="project" value="TreeGrafter"/>
</dbReference>
<dbReference type="SUPFAM" id="SSF55856">
    <property type="entry name" value="Cytochrome b5-like heme/steroid binding domain"/>
    <property type="match status" value="1"/>
</dbReference>
<evidence type="ECO:0000256" key="4">
    <source>
        <dbReference type="ARBA" id="ARBA00003838"/>
    </source>
</evidence>
<keyword evidence="9" id="KW-0285">Flavoprotein</keyword>
<dbReference type="Gene3D" id="3.90.420.10">
    <property type="entry name" value="Oxidoreductase, molybdopterin-binding domain"/>
    <property type="match status" value="1"/>
</dbReference>
<dbReference type="Pfam" id="PF03404">
    <property type="entry name" value="Mo-co_dimer"/>
    <property type="match status" value="1"/>
</dbReference>
<dbReference type="Pfam" id="PF00175">
    <property type="entry name" value="NAD_binding_1"/>
    <property type="match status" value="1"/>
</dbReference>
<evidence type="ECO:0000256" key="2">
    <source>
        <dbReference type="ARBA" id="ARBA00001971"/>
    </source>
</evidence>
<dbReference type="SUPFAM" id="SSF52343">
    <property type="entry name" value="Ferredoxin reductase-like, C-terminal NADP-linked domain"/>
    <property type="match status" value="1"/>
</dbReference>
<sequence>MEMYPSKPVVVEKIDERDQGTPDEWVPRHESLVRLTGRHPFNCEPPLPKLMEHGFITPASLHYVRNHGAVPKCEWGTHELRVDGLVDKPTTFTMADLLALPSRELPITLVCAGNRRKEENLVKQTIGFNWGAAGVSTSVWKGVLVRDVLLKCGVKSPKNGAHHVCFVGKETMPKGRYGTSISWHAAMDPACDVLLAYEQNGEQLTPDHGFPLRLVIPGYIGGRMIKWLTEISVTAEESDNYFHYNDNRVLPEHVTAEIANAEGWWYKPDYIINELNINSAIAYPGHQEVVTLSGGKQPYTVKGYCYSGGGRKVIRVELSVDNGKTWTLTKLNHPEQPTEYGKYWCWCFWEHEIDISDLWSGQEPAELLCRGWDASMNRQPEKITWNVMGMMNNSYFRIKVHRCLDENMRPALRFQHPTLAGPGNFGGWFEEKVFGKADAPKAAAPAAPAASTATGDKRFTMAEVEKHDTDKDCWIVVKGKVYDATNYLDDHPGGASSITIVAGSDCTEEFEALHSSKAWALLEKHLIGLLEDGSSAAPAAAPAAPQLVALNPKQWVSLPLIKNDRLSPDTRLFRFELPTAQHALGLPTGQHLFIKATIDGKPVMRAYTPVGHGLGYVDFVIKVYFANVHPAFPNGGKLTQHLEGMKLGESLLFKGPMGEYIFNNEIPPTLATFTHTRSGVKHPYAELGLIAGGSGITPVLQVAHAVLKNPEAKMKIGILYANRAEEDILCRDLLTELERDGRVSVWYTLDKPPDGWTYSTGFISEEMVRDHLPRPSKDTVTFMCGPPKMLEFACVPNLQKAGHAEGSYFSF</sequence>
<dbReference type="Pfam" id="PF00174">
    <property type="entry name" value="Oxidored_molyb"/>
    <property type="match status" value="1"/>
</dbReference>
<evidence type="ECO:0000256" key="7">
    <source>
        <dbReference type="ARBA" id="ARBA00022505"/>
    </source>
</evidence>
<evidence type="ECO:0000256" key="11">
    <source>
        <dbReference type="ARBA" id="ARBA00022827"/>
    </source>
</evidence>
<dbReference type="InterPro" id="IPR039261">
    <property type="entry name" value="FNR_nucleotide-bd"/>
</dbReference>
<evidence type="ECO:0000256" key="9">
    <source>
        <dbReference type="ARBA" id="ARBA00022630"/>
    </source>
</evidence>
<evidence type="ECO:0000256" key="12">
    <source>
        <dbReference type="ARBA" id="ARBA00023002"/>
    </source>
</evidence>
<keyword evidence="11" id="KW-0274">FAD</keyword>
<dbReference type="InterPro" id="IPR005066">
    <property type="entry name" value="MoCF_OxRdtse_dimer"/>
</dbReference>
<dbReference type="PANTHER" id="PTHR19372">
    <property type="entry name" value="SULFITE REDUCTASE"/>
    <property type="match status" value="1"/>
</dbReference>
<dbReference type="FunFam" id="3.90.420.10:FF:000003">
    <property type="entry name" value="Nitrate reductase"/>
    <property type="match status" value="1"/>
</dbReference>
<dbReference type="SUPFAM" id="SSF81296">
    <property type="entry name" value="E set domains"/>
    <property type="match status" value="1"/>
</dbReference>
<dbReference type="FunFam" id="2.40.30.10:FF:000021">
    <property type="entry name" value="NADH-cytochrome b5 reductase"/>
    <property type="match status" value="1"/>
</dbReference>
<evidence type="ECO:0000313" key="17">
    <source>
        <dbReference type="EMBL" id="CAD8604697.1"/>
    </source>
</evidence>
<evidence type="ECO:0000256" key="13">
    <source>
        <dbReference type="ARBA" id="ARBA00023004"/>
    </source>
</evidence>
<dbReference type="PRINTS" id="PR00363">
    <property type="entry name" value="CYTOCHROMEB5"/>
</dbReference>
<dbReference type="InterPro" id="IPR001199">
    <property type="entry name" value="Cyt_B5-like_heme/steroid-bd"/>
</dbReference>
<dbReference type="InterPro" id="IPR008335">
    <property type="entry name" value="Mopterin_OxRdtase_euk"/>
</dbReference>
<comment type="cofactor">
    <cofactor evidence="3">
        <name>FAD</name>
        <dbReference type="ChEBI" id="CHEBI:57692"/>
    </cofactor>
</comment>
<dbReference type="InterPro" id="IPR008333">
    <property type="entry name" value="Cbr1-like_FAD-bd_dom"/>
</dbReference>
<keyword evidence="7" id="KW-0500">Molybdenum</keyword>
<name>A0A7S0L9G1_9EUKA</name>
<evidence type="ECO:0000256" key="10">
    <source>
        <dbReference type="ARBA" id="ARBA00022723"/>
    </source>
</evidence>
<evidence type="ECO:0000256" key="8">
    <source>
        <dbReference type="ARBA" id="ARBA00022617"/>
    </source>
</evidence>
<dbReference type="InterPro" id="IPR022407">
    <property type="entry name" value="OxRdtase_Mopterin_BS"/>
</dbReference>
<dbReference type="SUPFAM" id="SSF56524">
    <property type="entry name" value="Oxidoreductase molybdopterin-binding domain"/>
    <property type="match status" value="1"/>
</dbReference>
<reference evidence="17" key="1">
    <citation type="submission" date="2021-01" db="EMBL/GenBank/DDBJ databases">
        <authorList>
            <person name="Corre E."/>
            <person name="Pelletier E."/>
            <person name="Niang G."/>
            <person name="Scheremetjew M."/>
            <person name="Finn R."/>
            <person name="Kale V."/>
            <person name="Holt S."/>
            <person name="Cochrane G."/>
            <person name="Meng A."/>
            <person name="Brown T."/>
            <person name="Cohen L."/>
        </authorList>
    </citation>
    <scope>NUCLEOTIDE SEQUENCE</scope>
    <source>
        <strain evidence="17">PLY182g</strain>
    </source>
</reference>
<gene>
    <name evidence="17" type="ORF">CPEL01642_LOCUS8032</name>
</gene>
<dbReference type="GO" id="GO:0030151">
    <property type="term" value="F:molybdenum ion binding"/>
    <property type="evidence" value="ECO:0007669"/>
    <property type="project" value="InterPro"/>
</dbReference>
<keyword evidence="12" id="KW-0560">Oxidoreductase</keyword>
<dbReference type="GO" id="GO:0042128">
    <property type="term" value="P:nitrate assimilation"/>
    <property type="evidence" value="ECO:0007669"/>
    <property type="project" value="UniProtKB-KW"/>
</dbReference>
<dbReference type="PROSITE" id="PS51384">
    <property type="entry name" value="FAD_FR"/>
    <property type="match status" value="1"/>
</dbReference>
<dbReference type="PROSITE" id="PS50255">
    <property type="entry name" value="CYTOCHROME_B5_2"/>
    <property type="match status" value="1"/>
</dbReference>
<dbReference type="InterPro" id="IPR018506">
    <property type="entry name" value="Cyt_B5_heme-BS"/>
</dbReference>
<keyword evidence="14" id="KW-0534">Nitrate assimilation</keyword>
<dbReference type="GO" id="GO:0043546">
    <property type="term" value="F:molybdopterin cofactor binding"/>
    <property type="evidence" value="ECO:0007669"/>
    <property type="project" value="InterPro"/>
</dbReference>
<dbReference type="FunFam" id="3.10.120.10:FF:000007">
    <property type="entry name" value="Sulfite oxidase, mitochondrial"/>
    <property type="match status" value="1"/>
</dbReference>
<dbReference type="PRINTS" id="PR00407">
    <property type="entry name" value="EUMOPTERIN"/>
</dbReference>
<dbReference type="SMART" id="SM01117">
    <property type="entry name" value="Cyt-b5"/>
    <property type="match status" value="1"/>
</dbReference>
<proteinExistence type="inferred from homology"/>
<dbReference type="InterPro" id="IPR017927">
    <property type="entry name" value="FAD-bd_FR_type"/>
</dbReference>
<dbReference type="EMBL" id="HBEY01016578">
    <property type="protein sequence ID" value="CAD8604697.1"/>
    <property type="molecule type" value="Transcribed_RNA"/>
</dbReference>
<comment type="similarity">
    <text evidence="5">Belongs to the nitrate reductase family.</text>
</comment>
<evidence type="ECO:0000259" key="15">
    <source>
        <dbReference type="PROSITE" id="PS50255"/>
    </source>
</evidence>
<dbReference type="Pfam" id="PF00173">
    <property type="entry name" value="Cyt-b5"/>
    <property type="match status" value="1"/>
</dbReference>
<dbReference type="InterPro" id="IPR017938">
    <property type="entry name" value="Riboflavin_synthase-like_b-brl"/>
</dbReference>
<dbReference type="InterPro" id="IPR001433">
    <property type="entry name" value="OxRdtase_FAD/NAD-bd"/>
</dbReference>
<evidence type="ECO:0000256" key="3">
    <source>
        <dbReference type="ARBA" id="ARBA00001974"/>
    </source>
</evidence>
<dbReference type="Gene3D" id="2.60.40.650">
    <property type="match status" value="1"/>
</dbReference>
<dbReference type="InterPro" id="IPR000572">
    <property type="entry name" value="OxRdtase_Mopterin-bd_dom"/>
</dbReference>
<comment type="cofactor">
    <cofactor evidence="1">
        <name>Mo-molybdopterin</name>
        <dbReference type="ChEBI" id="CHEBI:71302"/>
    </cofactor>
</comment>
<dbReference type="PANTHER" id="PTHR19372:SF7">
    <property type="entry name" value="SULFITE OXIDASE, MITOCHONDRIAL"/>
    <property type="match status" value="1"/>
</dbReference>
<protein>
    <recommendedName>
        <fullName evidence="18">Nitrate reductase</fullName>
    </recommendedName>
</protein>
<feature type="domain" description="FAD-binding FR-type" evidence="16">
    <location>
        <begin position="553"/>
        <end position="663"/>
    </location>
</feature>
<dbReference type="PROSITE" id="PS00559">
    <property type="entry name" value="MOLYBDOPTERIN_EUK"/>
    <property type="match status" value="1"/>
</dbReference>
<dbReference type="InterPro" id="IPR036400">
    <property type="entry name" value="Cyt_B5-like_heme/steroid_sf"/>
</dbReference>